<dbReference type="EMBL" id="LAZR01000976">
    <property type="protein sequence ID" value="KKN53311.1"/>
    <property type="molecule type" value="Genomic_DNA"/>
</dbReference>
<proteinExistence type="predicted"/>
<dbReference type="PROSITE" id="PS50965">
    <property type="entry name" value="NERD"/>
    <property type="match status" value="1"/>
</dbReference>
<organism evidence="2">
    <name type="scientific">marine sediment metagenome</name>
    <dbReference type="NCBI Taxonomy" id="412755"/>
    <lineage>
        <taxon>unclassified sequences</taxon>
        <taxon>metagenomes</taxon>
        <taxon>ecological metagenomes</taxon>
    </lineage>
</organism>
<sequence>MEFLIIFIAGLAAGVHFTKKYQFNKYAVHIGEQIVTDVLKLSLSEDNYALLSNVTLPITDDNNQKGTSQVDHILISTRGVFVIETKHYRGSIVGTYNSKEWYQYTQFDKHSFQNPLLQNFSHLMAIESITGFSHHDMHNVVSFSGNAEFKSERPKGVLKSSELKAFIESFPNNSLSADEIYYLVGKLQVHRLPENSETDLKHVEYLTTKHKKKTV</sequence>
<reference evidence="2" key="1">
    <citation type="journal article" date="2015" name="Nature">
        <title>Complex archaea that bridge the gap between prokaryotes and eukaryotes.</title>
        <authorList>
            <person name="Spang A."/>
            <person name="Saw J.H."/>
            <person name="Jorgensen S.L."/>
            <person name="Zaremba-Niedzwiedzka K."/>
            <person name="Martijn J."/>
            <person name="Lind A.E."/>
            <person name="van Eijk R."/>
            <person name="Schleper C."/>
            <person name="Guy L."/>
            <person name="Ettema T.J."/>
        </authorList>
    </citation>
    <scope>NUCLEOTIDE SEQUENCE</scope>
</reference>
<feature type="domain" description="NERD" evidence="1">
    <location>
        <begin position="27"/>
        <end position="149"/>
    </location>
</feature>
<evidence type="ECO:0000259" key="1">
    <source>
        <dbReference type="PROSITE" id="PS50965"/>
    </source>
</evidence>
<dbReference type="InterPro" id="IPR011528">
    <property type="entry name" value="NERD"/>
</dbReference>
<comment type="caution">
    <text evidence="2">The sequence shown here is derived from an EMBL/GenBank/DDBJ whole genome shotgun (WGS) entry which is preliminary data.</text>
</comment>
<gene>
    <name evidence="2" type="ORF">LCGC14_0603480</name>
</gene>
<evidence type="ECO:0000313" key="2">
    <source>
        <dbReference type="EMBL" id="KKN53311.1"/>
    </source>
</evidence>
<accession>A0A0F9TVZ5</accession>
<dbReference type="Pfam" id="PF08378">
    <property type="entry name" value="NERD"/>
    <property type="match status" value="1"/>
</dbReference>
<dbReference type="AlphaFoldDB" id="A0A0F9TVZ5"/>
<protein>
    <recommendedName>
        <fullName evidence="1">NERD domain-containing protein</fullName>
    </recommendedName>
</protein>
<name>A0A0F9TVZ5_9ZZZZ</name>